<dbReference type="EMBL" id="JABSTU010000005">
    <property type="protein sequence ID" value="KAH8030942.1"/>
    <property type="molecule type" value="Genomic_DNA"/>
</dbReference>
<reference evidence="1" key="2">
    <citation type="submission" date="2021-09" db="EMBL/GenBank/DDBJ databases">
        <authorList>
            <person name="Jia N."/>
            <person name="Wang J."/>
            <person name="Shi W."/>
            <person name="Du L."/>
            <person name="Sun Y."/>
            <person name="Zhan W."/>
            <person name="Jiang J."/>
            <person name="Wang Q."/>
            <person name="Zhang B."/>
            <person name="Ji P."/>
            <person name="Sakyi L.B."/>
            <person name="Cui X."/>
            <person name="Yuan T."/>
            <person name="Jiang B."/>
            <person name="Yang W."/>
            <person name="Lam T.T.-Y."/>
            <person name="Chang Q."/>
            <person name="Ding S."/>
            <person name="Wang X."/>
            <person name="Zhu J."/>
            <person name="Ruan X."/>
            <person name="Zhao L."/>
            <person name="Wei J."/>
            <person name="Que T."/>
            <person name="Du C."/>
            <person name="Cheng J."/>
            <person name="Dai P."/>
            <person name="Han X."/>
            <person name="Huang E."/>
            <person name="Gao Y."/>
            <person name="Liu J."/>
            <person name="Shao H."/>
            <person name="Ye R."/>
            <person name="Li L."/>
            <person name="Wei W."/>
            <person name="Wang X."/>
            <person name="Wang C."/>
            <person name="Huo Q."/>
            <person name="Li W."/>
            <person name="Guo W."/>
            <person name="Chen H."/>
            <person name="Chen S."/>
            <person name="Zhou L."/>
            <person name="Zhou L."/>
            <person name="Ni X."/>
            <person name="Tian J."/>
            <person name="Zhou Y."/>
            <person name="Sheng Y."/>
            <person name="Liu T."/>
            <person name="Pan Y."/>
            <person name="Xia L."/>
            <person name="Li J."/>
            <person name="Zhao F."/>
            <person name="Cao W."/>
        </authorList>
    </citation>
    <scope>NUCLEOTIDE SEQUENCE</scope>
    <source>
        <strain evidence="1">Rmic-2018</strain>
        <tissue evidence="1">Larvae</tissue>
    </source>
</reference>
<organism evidence="1 2">
    <name type="scientific">Rhipicephalus microplus</name>
    <name type="common">Cattle tick</name>
    <name type="synonym">Boophilus microplus</name>
    <dbReference type="NCBI Taxonomy" id="6941"/>
    <lineage>
        <taxon>Eukaryota</taxon>
        <taxon>Metazoa</taxon>
        <taxon>Ecdysozoa</taxon>
        <taxon>Arthropoda</taxon>
        <taxon>Chelicerata</taxon>
        <taxon>Arachnida</taxon>
        <taxon>Acari</taxon>
        <taxon>Parasitiformes</taxon>
        <taxon>Ixodida</taxon>
        <taxon>Ixodoidea</taxon>
        <taxon>Ixodidae</taxon>
        <taxon>Rhipicephalinae</taxon>
        <taxon>Rhipicephalus</taxon>
        <taxon>Boophilus</taxon>
    </lineage>
</organism>
<evidence type="ECO:0000313" key="1">
    <source>
        <dbReference type="EMBL" id="KAH8030942.1"/>
    </source>
</evidence>
<comment type="caution">
    <text evidence="1">The sequence shown here is derived from an EMBL/GenBank/DDBJ whole genome shotgun (WGS) entry which is preliminary data.</text>
</comment>
<name>A0A9J6E9D6_RHIMP</name>
<keyword evidence="2" id="KW-1185">Reference proteome</keyword>
<dbReference type="AlphaFoldDB" id="A0A9J6E9D6"/>
<accession>A0A9J6E9D6</accession>
<evidence type="ECO:0000313" key="2">
    <source>
        <dbReference type="Proteomes" id="UP000821866"/>
    </source>
</evidence>
<proteinExistence type="predicted"/>
<gene>
    <name evidence="1" type="ORF">HPB51_012410</name>
</gene>
<protein>
    <submittedName>
        <fullName evidence="1">Uncharacterized protein</fullName>
    </submittedName>
</protein>
<dbReference type="Proteomes" id="UP000821866">
    <property type="component" value="Chromosome 3"/>
</dbReference>
<reference evidence="1" key="1">
    <citation type="journal article" date="2020" name="Cell">
        <title>Large-Scale Comparative Analyses of Tick Genomes Elucidate Their Genetic Diversity and Vector Capacities.</title>
        <authorList>
            <consortium name="Tick Genome and Microbiome Consortium (TIGMIC)"/>
            <person name="Jia N."/>
            <person name="Wang J."/>
            <person name="Shi W."/>
            <person name="Du L."/>
            <person name="Sun Y."/>
            <person name="Zhan W."/>
            <person name="Jiang J.F."/>
            <person name="Wang Q."/>
            <person name="Zhang B."/>
            <person name="Ji P."/>
            <person name="Bell-Sakyi L."/>
            <person name="Cui X.M."/>
            <person name="Yuan T.T."/>
            <person name="Jiang B.G."/>
            <person name="Yang W.F."/>
            <person name="Lam T.T."/>
            <person name="Chang Q.C."/>
            <person name="Ding S.J."/>
            <person name="Wang X.J."/>
            <person name="Zhu J.G."/>
            <person name="Ruan X.D."/>
            <person name="Zhao L."/>
            <person name="Wei J.T."/>
            <person name="Ye R.Z."/>
            <person name="Que T.C."/>
            <person name="Du C.H."/>
            <person name="Zhou Y.H."/>
            <person name="Cheng J.X."/>
            <person name="Dai P.F."/>
            <person name="Guo W.B."/>
            <person name="Han X.H."/>
            <person name="Huang E.J."/>
            <person name="Li L.F."/>
            <person name="Wei W."/>
            <person name="Gao Y.C."/>
            <person name="Liu J.Z."/>
            <person name="Shao H.Z."/>
            <person name="Wang X."/>
            <person name="Wang C.C."/>
            <person name="Yang T.C."/>
            <person name="Huo Q.B."/>
            <person name="Li W."/>
            <person name="Chen H.Y."/>
            <person name="Chen S.E."/>
            <person name="Zhou L.G."/>
            <person name="Ni X.B."/>
            <person name="Tian J.H."/>
            <person name="Sheng Y."/>
            <person name="Liu T."/>
            <person name="Pan Y.S."/>
            <person name="Xia L.Y."/>
            <person name="Li J."/>
            <person name="Zhao F."/>
            <person name="Cao W.C."/>
        </authorList>
    </citation>
    <scope>NUCLEOTIDE SEQUENCE</scope>
    <source>
        <strain evidence="1">Rmic-2018</strain>
    </source>
</reference>
<sequence length="97" mass="10783">MVTRPLENTTERMYGAISAWTPIYPTLHQPHCTTCGAPRADLFHCSWNCPKPVAVDSIPNPSLSSWEAVLRVTGLDDQLWLVHRACLEISARGLPDV</sequence>